<evidence type="ECO:0000313" key="3">
    <source>
        <dbReference type="EMBL" id="MBU2739769.1"/>
    </source>
</evidence>
<dbReference type="EMBL" id="JABELD010000125">
    <property type="protein sequence ID" value="MBU2739769.1"/>
    <property type="molecule type" value="Genomic_DNA"/>
</dbReference>
<keyword evidence="1" id="KW-0732">Signal</keyword>
<evidence type="ECO:0000259" key="2">
    <source>
        <dbReference type="Pfam" id="PF05229"/>
    </source>
</evidence>
<dbReference type="SMART" id="SM00972">
    <property type="entry name" value="SCPU"/>
    <property type="match status" value="1"/>
</dbReference>
<reference evidence="3 4" key="1">
    <citation type="journal article" date="2021" name="ISME J.">
        <title>Genomic evolution of the class Acidithiobacillia: deep-branching Proteobacteria living in extreme acidic conditions.</title>
        <authorList>
            <person name="Moya-Beltran A."/>
            <person name="Beard S."/>
            <person name="Rojas-Villalobos C."/>
            <person name="Issotta F."/>
            <person name="Gallardo Y."/>
            <person name="Ulloa R."/>
            <person name="Giaveno A."/>
            <person name="Degli Esposti M."/>
            <person name="Johnson D.B."/>
            <person name="Quatrini R."/>
        </authorList>
    </citation>
    <scope>NUCLEOTIDE SEQUENCE [LARGE SCALE GENOMIC DNA]</scope>
    <source>
        <strain evidence="3 4">ATCC 19703</strain>
    </source>
</reference>
<accession>A0ABS5ZV20</accession>
<evidence type="ECO:0000313" key="4">
    <source>
        <dbReference type="Proteomes" id="UP001197028"/>
    </source>
</evidence>
<gene>
    <name evidence="3" type="ORF">HJG40_13480</name>
</gene>
<feature type="domain" description="Spore coat protein U/FanG" evidence="2">
    <location>
        <begin position="38"/>
        <end position="194"/>
    </location>
</feature>
<organism evidence="3 4">
    <name type="scientific">Acidithiobacillus concretivorus</name>
    <dbReference type="NCBI Taxonomy" id="3063952"/>
    <lineage>
        <taxon>Bacteria</taxon>
        <taxon>Pseudomonadati</taxon>
        <taxon>Pseudomonadota</taxon>
        <taxon>Acidithiobacillia</taxon>
        <taxon>Acidithiobacillales</taxon>
        <taxon>Acidithiobacillaceae</taxon>
        <taxon>Acidithiobacillus</taxon>
    </lineage>
</organism>
<proteinExistence type="predicted"/>
<feature type="chain" id="PRO_5047016189" evidence="1">
    <location>
        <begin position="36"/>
        <end position="197"/>
    </location>
</feature>
<comment type="caution">
    <text evidence="3">The sequence shown here is derived from an EMBL/GenBank/DDBJ whole genome shotgun (WGS) entry which is preliminary data.</text>
</comment>
<dbReference type="InterPro" id="IPR053167">
    <property type="entry name" value="Spore_coat_component"/>
</dbReference>
<evidence type="ECO:0000256" key="1">
    <source>
        <dbReference type="SAM" id="SignalP"/>
    </source>
</evidence>
<keyword evidence="4" id="KW-1185">Reference proteome</keyword>
<dbReference type="Proteomes" id="UP001197028">
    <property type="component" value="Unassembled WGS sequence"/>
</dbReference>
<name>A0ABS5ZV20_9PROT</name>
<dbReference type="Pfam" id="PF05229">
    <property type="entry name" value="SCPU"/>
    <property type="match status" value="1"/>
</dbReference>
<dbReference type="PANTHER" id="PTHR37089">
    <property type="entry name" value="PROTEIN U-RELATED"/>
    <property type="match status" value="1"/>
</dbReference>
<sequence>MQLYTKFTEDIFMKLRLLCATLGVLPLLFAGAATAATATTTFNVTANVPSNCKVSATNLNFGTYTPGSGAVTGNSTISVNCTKGTAFTVALNDGSSTGASFTNRNMTGTGSADTAGNTASTSDLLNYQLYTTSTVGSGGTVWGDGSTGTSTVAGTGTGMGTPQAIAETVYGQIPDSGANLSAVPGAYSDTVTVTVSY</sequence>
<dbReference type="InterPro" id="IPR007893">
    <property type="entry name" value="Spore_coat_U/FanG"/>
</dbReference>
<feature type="signal peptide" evidence="1">
    <location>
        <begin position="1"/>
        <end position="35"/>
    </location>
</feature>
<protein>
    <submittedName>
        <fullName evidence="3">Fimbrial major subunit CsuA/B family protein</fullName>
    </submittedName>
</protein>